<feature type="compositionally biased region" description="Acidic residues" evidence="1">
    <location>
        <begin position="473"/>
        <end position="482"/>
    </location>
</feature>
<comment type="caution">
    <text evidence="3">The sequence shown here is derived from an EMBL/GenBank/DDBJ whole genome shotgun (WGS) entry which is preliminary data.</text>
</comment>
<feature type="domain" description="ZW10 C-terminal helical" evidence="2">
    <location>
        <begin position="694"/>
        <end position="846"/>
    </location>
</feature>
<dbReference type="Gene3D" id="1.10.357.150">
    <property type="match status" value="1"/>
</dbReference>
<dbReference type="GO" id="GO:1990423">
    <property type="term" value="C:RZZ complex"/>
    <property type="evidence" value="ECO:0007669"/>
    <property type="project" value="TreeGrafter"/>
</dbReference>
<name>A0A9P4YCV6_CRYP1</name>
<dbReference type="EMBL" id="MU032344">
    <property type="protein sequence ID" value="KAF3771028.1"/>
    <property type="molecule type" value="Genomic_DNA"/>
</dbReference>
<evidence type="ECO:0000256" key="1">
    <source>
        <dbReference type="SAM" id="MobiDB-lite"/>
    </source>
</evidence>
<gene>
    <name evidence="3" type="ORF">M406DRAFT_247508</name>
</gene>
<dbReference type="GO" id="GO:0005737">
    <property type="term" value="C:cytoplasm"/>
    <property type="evidence" value="ECO:0007669"/>
    <property type="project" value="GOC"/>
</dbReference>
<dbReference type="Pfam" id="PF22766">
    <property type="entry name" value="ZW10_C2"/>
    <property type="match status" value="1"/>
</dbReference>
<keyword evidence="4" id="KW-1185">Reference proteome</keyword>
<accession>A0A9P4YCV6</accession>
<dbReference type="PANTHER" id="PTHR12205:SF0">
    <property type="entry name" value="CENTROMERE_KINETOCHORE PROTEIN ZW10 HOMOLOG"/>
    <property type="match status" value="1"/>
</dbReference>
<evidence type="ECO:0000313" key="4">
    <source>
        <dbReference type="Proteomes" id="UP000803844"/>
    </source>
</evidence>
<dbReference type="InterPro" id="IPR046362">
    <property type="entry name" value="Zw10/DSL1_C_sf"/>
</dbReference>
<dbReference type="InterPro" id="IPR055148">
    <property type="entry name" value="ZW10_C_2"/>
</dbReference>
<feature type="compositionally biased region" description="Basic and acidic residues" evidence="1">
    <location>
        <begin position="448"/>
        <end position="458"/>
    </location>
</feature>
<protein>
    <recommendedName>
        <fullName evidence="2">ZW10 C-terminal helical domain-containing protein</fullName>
    </recommendedName>
</protein>
<dbReference type="RefSeq" id="XP_040781989.1">
    <property type="nucleotide sequence ID" value="XM_040916468.1"/>
</dbReference>
<dbReference type="GO" id="GO:0006888">
    <property type="term" value="P:endoplasmic reticulum to Golgi vesicle-mediated transport"/>
    <property type="evidence" value="ECO:0007669"/>
    <property type="project" value="TreeGrafter"/>
</dbReference>
<feature type="compositionally biased region" description="Acidic residues" evidence="1">
    <location>
        <begin position="427"/>
        <end position="441"/>
    </location>
</feature>
<sequence>MPGALGQALVNFTTSGTFPEEDASALKLSSEALPQAIEALSQAKSTLEAEIHTINEQTELDVATWKANAASLQSDILRSRQTANDILRQASEPAVSGEATLEAEEKVAFLQAELAYNTRVRQALASIKNVSGLLDQAGQACGERRILDALGLLETAWEALDTLPVGKGVRVVRLLDLRALELKNTVHEVFEHVWQGLVHVDMERRTVSVRETMEGEAMNLSNAATGLKAYKEVDQRMAQLWHEIDQAIVAPRMDVSSEALPAVVIDGDALRTEGPADRSIDALFADMDTVLSYFSQRLPTDLIDSLSTLMMPDIASRIISLWLDPAVPASLKEMDYFESIMAVAKRFCMRLTELRLSGFNELQEWVDDAPKVWLAKCRETALDTVRNRLSGGLGSSKKVERVEKQMVSRAEGQELAAAPATAAAAAAEDDDWGAWDDEGDQQDAAPQETKEEAPKSAEGEDEDGADAWGAWGDEGESQETAEPETPALKQGEGNGGNDDDDEGGAAWGWGDDDTQAEPQSAPVARQPASATTPAERQREMTLKETYNISSMPEPVLQLIFAILEDGAILTQTEHQGSPVAKAAAGLFALPTLALAMFRAVGPYYYALDIGGNMFLYNDTTYLAEKLSEFAASWKAREDLSTQAQRSLRLDNDIKMLQSFAARAYSNEMNIQKTVLRDLLGGEQSLLMQDDTDSCVDAATTRVRSLALTWETILARSAWYQAVGSLVDALSLKIISDVMEAPSIGQEDAYNIAKLIASVTELDDLFVPGRRKAGGEEEQHAAPQTMQYAPSWMRLKYLSEVLQSNLRDVRFLWMDSELSLFFTVDEVVDLINLSFEDNARTREVLKEITGHPHPRQEEHEGW</sequence>
<dbReference type="PANTHER" id="PTHR12205">
    <property type="entry name" value="CENTROMERE/KINETOCHORE PROTEIN ZW10"/>
    <property type="match status" value="1"/>
</dbReference>
<reference evidence="3" key="1">
    <citation type="journal article" date="2020" name="Phytopathology">
        <title>Genome sequence of the chestnut blight fungus Cryphonectria parasitica EP155: A fundamental resource for an archetypical invasive plant pathogen.</title>
        <authorList>
            <person name="Crouch J.A."/>
            <person name="Dawe A."/>
            <person name="Aerts A."/>
            <person name="Barry K."/>
            <person name="Churchill A.C.L."/>
            <person name="Grimwood J."/>
            <person name="Hillman B."/>
            <person name="Milgroom M.G."/>
            <person name="Pangilinan J."/>
            <person name="Smith M."/>
            <person name="Salamov A."/>
            <person name="Schmutz J."/>
            <person name="Yadav J."/>
            <person name="Grigoriev I.V."/>
            <person name="Nuss D."/>
        </authorList>
    </citation>
    <scope>NUCLEOTIDE SEQUENCE</scope>
    <source>
        <strain evidence="3">EP155</strain>
    </source>
</reference>
<organism evidence="3 4">
    <name type="scientific">Cryphonectria parasitica (strain ATCC 38755 / EP155)</name>
    <dbReference type="NCBI Taxonomy" id="660469"/>
    <lineage>
        <taxon>Eukaryota</taxon>
        <taxon>Fungi</taxon>
        <taxon>Dikarya</taxon>
        <taxon>Ascomycota</taxon>
        <taxon>Pezizomycotina</taxon>
        <taxon>Sordariomycetes</taxon>
        <taxon>Sordariomycetidae</taxon>
        <taxon>Diaporthales</taxon>
        <taxon>Cryphonectriaceae</taxon>
        <taxon>Cryphonectria-Endothia species complex</taxon>
        <taxon>Cryphonectria</taxon>
    </lineage>
</organism>
<evidence type="ECO:0000313" key="3">
    <source>
        <dbReference type="EMBL" id="KAF3771028.1"/>
    </source>
</evidence>
<dbReference type="AlphaFoldDB" id="A0A9P4YCV6"/>
<proteinExistence type="predicted"/>
<dbReference type="Proteomes" id="UP000803844">
    <property type="component" value="Unassembled WGS sequence"/>
</dbReference>
<dbReference type="GeneID" id="63833597"/>
<dbReference type="GO" id="GO:0007094">
    <property type="term" value="P:mitotic spindle assembly checkpoint signaling"/>
    <property type="evidence" value="ECO:0007669"/>
    <property type="project" value="TreeGrafter"/>
</dbReference>
<dbReference type="OrthoDB" id="534815at2759"/>
<feature type="compositionally biased region" description="Low complexity" evidence="1">
    <location>
        <begin position="413"/>
        <end position="426"/>
    </location>
</feature>
<evidence type="ECO:0000259" key="2">
    <source>
        <dbReference type="Pfam" id="PF22766"/>
    </source>
</evidence>
<feature type="region of interest" description="Disordered" evidence="1">
    <location>
        <begin position="404"/>
        <end position="537"/>
    </location>
</feature>